<reference evidence="2" key="1">
    <citation type="submission" date="2021-11" db="EMBL/GenBank/DDBJ databases">
        <title>Purpureocillium_takamizusanense_genome.</title>
        <authorList>
            <person name="Nguyen N.-H."/>
        </authorList>
    </citation>
    <scope>NUCLEOTIDE SEQUENCE</scope>
    <source>
        <strain evidence="2">PT3</strain>
    </source>
</reference>
<evidence type="ECO:0000313" key="2">
    <source>
        <dbReference type="EMBL" id="UNI18105.1"/>
    </source>
</evidence>
<proteinExistence type="predicted"/>
<accession>A0A9Q8QEG1</accession>
<evidence type="ECO:0000256" key="1">
    <source>
        <dbReference type="SAM" id="MobiDB-lite"/>
    </source>
</evidence>
<name>A0A9Q8QEG1_9HYPO</name>
<evidence type="ECO:0008006" key="4">
    <source>
        <dbReference type="Google" id="ProtNLM"/>
    </source>
</evidence>
<dbReference type="OrthoDB" id="1262810at2759"/>
<protein>
    <recommendedName>
        <fullName evidence="4">Protein NO VEIN C-terminal domain-containing protein</fullName>
    </recommendedName>
</protein>
<keyword evidence="3" id="KW-1185">Reference proteome</keyword>
<sequence>MATVEEAKAIVQRLTALYGMLDKKMMDDIANWNPQYRQSIDEAWLTLETAASKSIKTLAKQIYGSGARFVFELLQNADDNKFKIAEAQNAPRFVSFKMFQDYVVIDCNEDGFNEKDLEAICAVGKSTKTASGSGYIGNKGIGFKSVFIAASTVYIQSGNYSFQFHHRKTDPGLGMVRPVWKEPTEQLPTPLTHTTLHLHNEGSSTEIEHLRSIIREQLEELQGTCLLFLQRLQCISVEIYGEDGKMQKSTRFTKREVDTYRVSVETTTSIAGSKESTESQIYHITKKIATGVGEGTNREVADSAKGETIVSTAEIVLAFPLTENSRPMVYQKQYVFAFLPIRKLDYRFLIHSDFDTNSSREDVITTSKRNLNLLEWIAKTFVEAVLQFCEDSRLCYVWPSFLPSLEEESSTSAFWSRLNNKIAEEIKATPVLRSRRRIDLRRIREVSILSDDARLADGTPVLETADDLFLSPEYSHSMTRILKPYGLKLLNFFMFVDMVENDIHASDSKMRGRDTTEEWHTVVAKLLLRILANPDLWERLKRLDLIPLRDGNWVSSLSSTVYFPEANGVMIPEDVDMNILEPRATSNQDRKALFKSLSVNEASIRMIRDSILQKFTSLTQGPRLIRSFDAHLRFLYQTSQPRSNHATRGSNEIFGKVILIRENNSRVWPHTIRHGKIGFTNQLVPEKFLGMLEFLWKAEGQRIRDSANLQQMMGNLPARGLCGANFEVKLRDTWLPPERLTSLAKQYMEHPDQFPFLRFERSEDTSNVLGVKWDFMRKYFGVGAEDSVHFLLRLLHHIQKSCPSSPSILQTQCILDLYQAINAKLTTATKASKESASQAVRTFFSQSGVLIPDNNNTSWSKSPDCLWRAPPDMTTKYSLRSLYARTLGEEQLANIENLFCRTVLMPAASSDHLIAELQNLRLIDCTDFTRIKRLYEYLDSLGTGPQQRLAFNDKALIYAQKHNQWSWYKTTDCLWSSTTSIRGKVTLDADYEELKTFFVKTVGVRLLTLQLIYDELRQPKPERDVADLRILITSLSSLLATEKGTSLDPKPIREADVFPVSYCNGTTTLRSAAIDFAIGDRDYLSDKFKDKIALLDYDLEDVHRLKPLFDWLNLTDRYLSYCVKEFTSVPENSGQRITNGPRSLRHKAYHILRIAATFRTTRYQISSSGLYETLSSMTVKATDGIFTSFLIQQNNKTTVVEEAAGNEHIDETPEGLVIYVPRQKTSQELCFSTVLPRKFAEWLMRDPTTNNTDDVDDDAVKALTAVFTCGRFALDEILDRLGIIQLSIHNTDPEDSETEHDDSRDVAQEDVENDVDRQQGRQSTDGLEQSRRLREDHPEILRPHPLLGTISGPDSPVGESHTETLVETTTHQSHMSHHTQPSRPYRPTMRLHSPQFFGHDRPSSIEQTDPDLTINERNSIADDTRYSELLNRVVAAAQRASFPSQGHFDLRSLRETLPTYTTPSEVISFDGLEVRPTFRSSSQFERDKKVGAAGELYVFELLKRLELPGWSHNNWQSRIRTYAKALPEYADMQAWTASETSDLVYDDIEGHFTDMLIGCGHLEESEWRGARPKYFLEVKTTTGPLETPFYVSGKQYRLMEQKHHAEHRSELYIILRVFCLNATAIEMCVYIDPWQLKEDGALRFDSQPWAVTPGEQSVYRR</sequence>
<dbReference type="NCBIfam" id="NF047352">
    <property type="entry name" value="P_loop_sacsin"/>
    <property type="match status" value="1"/>
</dbReference>
<dbReference type="SUPFAM" id="SSF55874">
    <property type="entry name" value="ATPase domain of HSP90 chaperone/DNA topoisomerase II/histidine kinase"/>
    <property type="match status" value="1"/>
</dbReference>
<dbReference type="EMBL" id="CP086356">
    <property type="protein sequence ID" value="UNI18105.1"/>
    <property type="molecule type" value="Genomic_DNA"/>
</dbReference>
<dbReference type="PANTHER" id="PTHR32387:SF0">
    <property type="entry name" value="PROTEIN NO VEIN"/>
    <property type="match status" value="1"/>
</dbReference>
<evidence type="ECO:0000313" key="3">
    <source>
        <dbReference type="Proteomes" id="UP000829364"/>
    </source>
</evidence>
<dbReference type="GeneID" id="72066350"/>
<dbReference type="Gene3D" id="3.30.565.10">
    <property type="entry name" value="Histidine kinase-like ATPase, C-terminal domain"/>
    <property type="match status" value="1"/>
</dbReference>
<dbReference type="InterPro" id="IPR036890">
    <property type="entry name" value="HATPase_C_sf"/>
</dbReference>
<organism evidence="2 3">
    <name type="scientific">Purpureocillium takamizusanense</name>
    <dbReference type="NCBI Taxonomy" id="2060973"/>
    <lineage>
        <taxon>Eukaryota</taxon>
        <taxon>Fungi</taxon>
        <taxon>Dikarya</taxon>
        <taxon>Ascomycota</taxon>
        <taxon>Pezizomycotina</taxon>
        <taxon>Sordariomycetes</taxon>
        <taxon>Hypocreomycetidae</taxon>
        <taxon>Hypocreales</taxon>
        <taxon>Ophiocordycipitaceae</taxon>
        <taxon>Purpureocillium</taxon>
    </lineage>
</organism>
<dbReference type="PANTHER" id="PTHR32387">
    <property type="entry name" value="WU:FJ29H11"/>
    <property type="match status" value="1"/>
</dbReference>
<feature type="compositionally biased region" description="Basic and acidic residues" evidence="1">
    <location>
        <begin position="1328"/>
        <end position="1342"/>
    </location>
</feature>
<dbReference type="KEGG" id="ptkz:JDV02_004396"/>
<gene>
    <name evidence="2" type="ORF">JDV02_004396</name>
</gene>
<dbReference type="RefSeq" id="XP_047841586.1">
    <property type="nucleotide sequence ID" value="XM_047985609.1"/>
</dbReference>
<dbReference type="Proteomes" id="UP000829364">
    <property type="component" value="Chromosome 3"/>
</dbReference>
<feature type="region of interest" description="Disordered" evidence="1">
    <location>
        <begin position="1291"/>
        <end position="1362"/>
    </location>
</feature>
<dbReference type="InterPro" id="IPR052957">
    <property type="entry name" value="Auxin_embryo_med"/>
</dbReference>